<comment type="caution">
    <text evidence="15">The sequence shown here is derived from an EMBL/GenBank/DDBJ whole genome shotgun (WGS) entry which is preliminary data.</text>
</comment>
<evidence type="ECO:0000256" key="5">
    <source>
        <dbReference type="ARBA" id="ARBA00023125"/>
    </source>
</evidence>
<dbReference type="AlphaFoldDB" id="A0A553N384"/>
<feature type="compositionally biased region" description="Acidic residues" evidence="13">
    <location>
        <begin position="229"/>
        <end position="251"/>
    </location>
</feature>
<feature type="compositionally biased region" description="Acidic residues" evidence="13">
    <location>
        <begin position="105"/>
        <end position="117"/>
    </location>
</feature>
<feature type="region of interest" description="Disordered" evidence="13">
    <location>
        <begin position="55"/>
        <end position="79"/>
    </location>
</feature>
<dbReference type="GO" id="GO:0000978">
    <property type="term" value="F:RNA polymerase II cis-regulatory region sequence-specific DNA binding"/>
    <property type="evidence" value="ECO:0007669"/>
    <property type="project" value="InterPro"/>
</dbReference>
<feature type="region of interest" description="Disordered" evidence="13">
    <location>
        <begin position="93"/>
        <end position="121"/>
    </location>
</feature>
<evidence type="ECO:0000256" key="6">
    <source>
        <dbReference type="ARBA" id="ARBA00023159"/>
    </source>
</evidence>
<dbReference type="STRING" id="623744.A0A553N384"/>
<dbReference type="Gene3D" id="1.10.10.10">
    <property type="entry name" value="Winged helix-like DNA-binding domain superfamily/Winged helix DNA-binding domain"/>
    <property type="match status" value="2"/>
</dbReference>
<dbReference type="GO" id="GO:0000981">
    <property type="term" value="F:DNA-binding transcription factor activity, RNA polymerase II-specific"/>
    <property type="evidence" value="ECO:0007669"/>
    <property type="project" value="TreeGrafter"/>
</dbReference>
<evidence type="ECO:0000313" key="15">
    <source>
        <dbReference type="EMBL" id="TRY59905.1"/>
    </source>
</evidence>
<feature type="compositionally biased region" description="Polar residues" evidence="13">
    <location>
        <begin position="60"/>
        <end position="79"/>
    </location>
</feature>
<keyword evidence="7 12" id="KW-0804">Transcription</keyword>
<dbReference type="GO" id="GO:0008045">
    <property type="term" value="P:motor neuron axon guidance"/>
    <property type="evidence" value="ECO:0007669"/>
    <property type="project" value="UniProtKB-ARBA"/>
</dbReference>
<dbReference type="Pfam" id="PF02319">
    <property type="entry name" value="WHD_E2F_TDP"/>
    <property type="match status" value="2"/>
</dbReference>
<dbReference type="EMBL" id="SRMA01027097">
    <property type="protein sequence ID" value="TRY59905.1"/>
    <property type="molecule type" value="Genomic_DNA"/>
</dbReference>
<evidence type="ECO:0000256" key="11">
    <source>
        <dbReference type="ARBA" id="ARBA00058973"/>
    </source>
</evidence>
<dbReference type="OrthoDB" id="5318at2759"/>
<feature type="domain" description="E2F/DP family winged-helix DNA-binding" evidence="14">
    <location>
        <begin position="271"/>
        <end position="357"/>
    </location>
</feature>
<feature type="region of interest" description="Disordered" evidence="13">
    <location>
        <begin position="636"/>
        <end position="663"/>
    </location>
</feature>
<comment type="function">
    <text evidence="11">Atypical E2F transcription factor that participates in various processes such as angiogenesis and polyploidization of specialized cells. Mainly acts as a transcription repressor that binds DNA independently of DP proteins and specifically recognizes the E2 recognition site 5'-TTTC[CG]CGC-3'. Directly represses transcription of classical E2F transcription factors such as e2f1. Acts as a regulator of S-phase by recognizing and binding the E2-related site 5'-TTCCCGCC-3' and mediating repression of G1/S-regulated genes. Acts as a promoter of sprouting angiogenesis, possibly by acting as a transcription activator and promoting expression of vegfa.</text>
</comment>
<dbReference type="FunFam" id="1.10.10.10:FF:000100">
    <property type="entry name" value="E2F transcription factor 8"/>
    <property type="match status" value="1"/>
</dbReference>
<evidence type="ECO:0000256" key="3">
    <source>
        <dbReference type="ARBA" id="ARBA00022491"/>
    </source>
</evidence>
<evidence type="ECO:0000256" key="8">
    <source>
        <dbReference type="ARBA" id="ARBA00023242"/>
    </source>
</evidence>
<feature type="region of interest" description="Disordered" evidence="13">
    <location>
        <begin position="559"/>
        <end position="615"/>
    </location>
</feature>
<feature type="compositionally biased region" description="Polar residues" evidence="13">
    <location>
        <begin position="564"/>
        <end position="591"/>
    </location>
</feature>
<name>A0A553N384_9TELE</name>
<dbReference type="GO" id="GO:0090575">
    <property type="term" value="C:RNA polymerase II transcription regulator complex"/>
    <property type="evidence" value="ECO:0007669"/>
    <property type="project" value="TreeGrafter"/>
</dbReference>
<keyword evidence="6" id="KW-0010">Activator</keyword>
<dbReference type="Proteomes" id="UP000316079">
    <property type="component" value="Unassembled WGS sequence"/>
</dbReference>
<gene>
    <name evidence="15" type="ORF">DNTS_010048</name>
</gene>
<dbReference type="GO" id="GO:0001946">
    <property type="term" value="P:lymphangiogenesis"/>
    <property type="evidence" value="ECO:0007669"/>
    <property type="project" value="UniProtKB-ARBA"/>
</dbReference>
<dbReference type="GO" id="GO:0045944">
    <property type="term" value="P:positive regulation of transcription by RNA polymerase II"/>
    <property type="evidence" value="ECO:0007669"/>
    <property type="project" value="UniProtKB-ARBA"/>
</dbReference>
<evidence type="ECO:0000256" key="7">
    <source>
        <dbReference type="ARBA" id="ARBA00023163"/>
    </source>
</evidence>
<dbReference type="PANTHER" id="PTHR12081">
    <property type="entry name" value="TRANSCRIPTION FACTOR E2F"/>
    <property type="match status" value="1"/>
</dbReference>
<feature type="region of interest" description="Disordered" evidence="13">
    <location>
        <begin position="229"/>
        <end position="273"/>
    </location>
</feature>
<evidence type="ECO:0000256" key="13">
    <source>
        <dbReference type="SAM" id="MobiDB-lite"/>
    </source>
</evidence>
<feature type="compositionally biased region" description="Low complexity" evidence="13">
    <location>
        <begin position="475"/>
        <end position="487"/>
    </location>
</feature>
<evidence type="ECO:0000313" key="16">
    <source>
        <dbReference type="Proteomes" id="UP000316079"/>
    </source>
</evidence>
<evidence type="ECO:0000256" key="2">
    <source>
        <dbReference type="ARBA" id="ARBA00010940"/>
    </source>
</evidence>
<dbReference type="InterPro" id="IPR015633">
    <property type="entry name" value="E2F"/>
</dbReference>
<feature type="region of interest" description="Disordered" evidence="13">
    <location>
        <begin position="457"/>
        <end position="501"/>
    </location>
</feature>
<proteinExistence type="inferred from homology"/>
<sequence>MSSTLPEGQQLIRKSLSSPLMSAVSHDKRHVFVEPLTPLKNSKTSASDPVLLETHRNMGPLTTPTKGLETSSNEPWTPTSNLKMLISAASPEIRNREKEQAVDSNESENSMETEQGEEVEKLQISRKDKSLGLLCCKFLARYPKYPNPAVNNGISLDDVAAELNVERRRIYDIMNVLESLNMVSRLAKNRYTWYGRVKLAQTLGELKKAGKENRYEQLMHQIRHKSLEPEDFDLEGDEKENEEMTTFDMDGDSTQTDPSGMDPKPASVNSRKDKSLRVMSQKFVMLFLVSSPPVVSLDVAAKILIGEDQVADQDKNKFKTKIRRLYDIANVLSSLKLIKKVHVTEDKGKKPAFKWTGPEDIPSPKGLGVSTSKPLELRSSVENCAKNLFSSPRTKRGITRHNSLVKLVKSIQEDRRKINSAPSSPVKINGDSANPEFYSNKMAHLAAICKKQLEEQSRAHLNQPHNEVTDSLKATSSSSPKLPESTSAAPQKHHGSSGMQIPVFPAGAISYLPTKGSPVIPVLIPQHQAGGSYAVYMHPTALRPQPTSLAVRSMTFESPGAANAMTSPGATMSSNQNNQPASQVNERSSPATRKRPCDEGSSTGSPSKIQRVEAKSVSPKLCEILQARLKARRGAFASARPSPRALHLEFSKPSDPSVATSTVPLEHSVETFLDKEEKTQTSDSEAGLTPVTLRQPKSQKLSTPSQDVLLPSGPIHAETLIPAGYLIPIPQQSMVNFREPQSSIESSKSSTPTYNVFHTPTAGSRLILPQEVTPTHLPLHRIPPVSPFPPHGHRNPGLSPAILNFTLRNLGLIPGSGTPNHSSEQSVLPGLPPQQGMIFVKPMSPARGLQSASMHGQPLTLVSLPQALVTTPKGVTPQAPQQSFFHTPVSFPSVNNCMAPKNILIPQRKLDVSPKDS</sequence>
<feature type="domain" description="E2F/DP family winged-helix DNA-binding" evidence="14">
    <location>
        <begin position="126"/>
        <end position="195"/>
    </location>
</feature>
<evidence type="ECO:0000256" key="10">
    <source>
        <dbReference type="ARBA" id="ARBA00039673"/>
    </source>
</evidence>
<organism evidence="15 16">
    <name type="scientific">Danionella cerebrum</name>
    <dbReference type="NCBI Taxonomy" id="2873325"/>
    <lineage>
        <taxon>Eukaryota</taxon>
        <taxon>Metazoa</taxon>
        <taxon>Chordata</taxon>
        <taxon>Craniata</taxon>
        <taxon>Vertebrata</taxon>
        <taxon>Euteleostomi</taxon>
        <taxon>Actinopterygii</taxon>
        <taxon>Neopterygii</taxon>
        <taxon>Teleostei</taxon>
        <taxon>Ostariophysi</taxon>
        <taxon>Cypriniformes</taxon>
        <taxon>Danionidae</taxon>
        <taxon>Danioninae</taxon>
        <taxon>Danionella</taxon>
    </lineage>
</organism>
<dbReference type="SUPFAM" id="SSF46785">
    <property type="entry name" value="Winged helix' DNA-binding domain"/>
    <property type="match status" value="2"/>
</dbReference>
<dbReference type="SMART" id="SM01372">
    <property type="entry name" value="E2F_TDP"/>
    <property type="match status" value="2"/>
</dbReference>
<accession>A0A553N384</accession>
<evidence type="ECO:0000256" key="1">
    <source>
        <dbReference type="ARBA" id="ARBA00004123"/>
    </source>
</evidence>
<dbReference type="GO" id="GO:0002040">
    <property type="term" value="P:sprouting angiogenesis"/>
    <property type="evidence" value="ECO:0007669"/>
    <property type="project" value="UniProtKB-ARBA"/>
</dbReference>
<dbReference type="InterPro" id="IPR036390">
    <property type="entry name" value="WH_DNA-bd_sf"/>
</dbReference>
<keyword evidence="16" id="KW-1185">Reference proteome</keyword>
<evidence type="ECO:0000256" key="4">
    <source>
        <dbReference type="ARBA" id="ARBA00023015"/>
    </source>
</evidence>
<dbReference type="InterPro" id="IPR036388">
    <property type="entry name" value="WH-like_DNA-bd_sf"/>
</dbReference>
<dbReference type="InterPro" id="IPR003316">
    <property type="entry name" value="E2F_WHTH_DNA-bd_dom"/>
</dbReference>
<evidence type="ECO:0000256" key="12">
    <source>
        <dbReference type="RuleBase" id="RU003796"/>
    </source>
</evidence>
<dbReference type="FunFam" id="1.10.10.10:FF:000073">
    <property type="entry name" value="E2F transcription factor 8"/>
    <property type="match status" value="1"/>
</dbReference>
<keyword evidence="3" id="KW-0678">Repressor</keyword>
<dbReference type="GO" id="GO:0045892">
    <property type="term" value="P:negative regulation of DNA-templated transcription"/>
    <property type="evidence" value="ECO:0007669"/>
    <property type="project" value="UniProtKB-ARBA"/>
</dbReference>
<evidence type="ECO:0000259" key="14">
    <source>
        <dbReference type="SMART" id="SM01372"/>
    </source>
</evidence>
<keyword evidence="4 12" id="KW-0805">Transcription regulation</keyword>
<comment type="similarity">
    <text evidence="2 12">Belongs to the E2F/DP family.</text>
</comment>
<keyword evidence="8 12" id="KW-0539">Nucleus</keyword>
<reference evidence="15 16" key="1">
    <citation type="journal article" date="2019" name="Sci. Data">
        <title>Hybrid genome assembly and annotation of Danionella translucida.</title>
        <authorList>
            <person name="Kadobianskyi M."/>
            <person name="Schulze L."/>
            <person name="Schuelke M."/>
            <person name="Judkewitz B."/>
        </authorList>
    </citation>
    <scope>NUCLEOTIDE SEQUENCE [LARGE SCALE GENOMIC DNA]</scope>
    <source>
        <strain evidence="15 16">Bolton</strain>
    </source>
</reference>
<dbReference type="PANTHER" id="PTHR12081:SF40">
    <property type="entry name" value="TRANSCRIPTION FACTOR E2F8"/>
    <property type="match status" value="1"/>
</dbReference>
<protein>
    <recommendedName>
        <fullName evidence="10">Transcription factor E2F8</fullName>
    </recommendedName>
</protein>
<comment type="subcellular location">
    <subcellularLocation>
        <location evidence="1 12">Nucleus</location>
    </subcellularLocation>
</comment>
<keyword evidence="9" id="KW-0131">Cell cycle</keyword>
<evidence type="ECO:0000256" key="9">
    <source>
        <dbReference type="ARBA" id="ARBA00023306"/>
    </source>
</evidence>
<keyword evidence="5 12" id="KW-0238">DNA-binding</keyword>